<protein>
    <recommendedName>
        <fullName evidence="4">Fibronectin type-III domain-containing protein</fullName>
    </recommendedName>
</protein>
<keyword evidence="3" id="KW-0732">Signal</keyword>
<dbReference type="InterPro" id="IPR050964">
    <property type="entry name" value="Striated_Muscle_Regulatory"/>
</dbReference>
<evidence type="ECO:0000313" key="6">
    <source>
        <dbReference type="Proteomes" id="UP001165060"/>
    </source>
</evidence>
<dbReference type="InterPro" id="IPR036116">
    <property type="entry name" value="FN3_sf"/>
</dbReference>
<feature type="region of interest" description="Disordered" evidence="2">
    <location>
        <begin position="478"/>
        <end position="554"/>
    </location>
</feature>
<dbReference type="PANTHER" id="PTHR13817:SF166">
    <property type="entry name" value="NEURONAL IGCAM-RELATED"/>
    <property type="match status" value="1"/>
</dbReference>
<dbReference type="Pfam" id="PF00041">
    <property type="entry name" value="fn3"/>
    <property type="match status" value="1"/>
</dbReference>
<evidence type="ECO:0000259" key="4">
    <source>
        <dbReference type="PROSITE" id="PS50853"/>
    </source>
</evidence>
<dbReference type="Gene3D" id="2.60.40.10">
    <property type="entry name" value="Immunoglobulins"/>
    <property type="match status" value="1"/>
</dbReference>
<dbReference type="PANTHER" id="PTHR13817">
    <property type="entry name" value="TITIN"/>
    <property type="match status" value="1"/>
</dbReference>
<dbReference type="SUPFAM" id="SSF49265">
    <property type="entry name" value="Fibronectin type III"/>
    <property type="match status" value="1"/>
</dbReference>
<name>A0ABQ6N284_9STRA</name>
<comment type="caution">
    <text evidence="5">The sequence shown here is derived from an EMBL/GenBank/DDBJ whole genome shotgun (WGS) entry which is preliminary data.</text>
</comment>
<dbReference type="InterPro" id="IPR003961">
    <property type="entry name" value="FN3_dom"/>
</dbReference>
<evidence type="ECO:0000256" key="1">
    <source>
        <dbReference type="ARBA" id="ARBA00022737"/>
    </source>
</evidence>
<evidence type="ECO:0000256" key="3">
    <source>
        <dbReference type="SAM" id="SignalP"/>
    </source>
</evidence>
<feature type="signal peptide" evidence="3">
    <location>
        <begin position="1"/>
        <end position="21"/>
    </location>
</feature>
<proteinExistence type="predicted"/>
<feature type="region of interest" description="Disordered" evidence="2">
    <location>
        <begin position="314"/>
        <end position="362"/>
    </location>
</feature>
<evidence type="ECO:0000256" key="2">
    <source>
        <dbReference type="SAM" id="MobiDB-lite"/>
    </source>
</evidence>
<evidence type="ECO:0000313" key="5">
    <source>
        <dbReference type="EMBL" id="GMI38763.1"/>
    </source>
</evidence>
<feature type="compositionally biased region" description="Low complexity" evidence="2">
    <location>
        <begin position="484"/>
        <end position="515"/>
    </location>
</feature>
<sequence>MRLLLPLLLLPSSSSLPPAWSAPLTTLLSDSSLPLLPAVEECHSSPGLYCDKVAALSLIRETEAARRAGRGRGEGSGRADSYEAFFNAQAADSTAAMPGPDWPDGTEEWLATCAAASPSSDWAPVSSCAPAPPGTPVPAYAYNDYQSRLSASSSPGAPPPSVYVLQAPAAPPPPSQSCPDDMHALLVSPPSAAADVSLSYHAPSAVLRHSSYTSSPAPTLLASLPPPSSLSLAPGSSLLLPGGSFSALSAPSPVPLLRFCLLDATNLHSVTAALRVRVLLDASDAAAAAKLARLDEGAADLAMAREVHPLALAEYGTYPRPPPPAPEAEAAADDSAAAAGAAEGGKKKKKRDRRSKQSFSDWQATKAWDHRVLALTLPTLPKPTVASAGRREATVRWTSAFQVPEGSASQLNFVVAYSGVAADGEARHDGRELFVNLKGRVLTKGGAGAPRREYTGVVEGLHPGTRYVFTVALQYGAMDSGDDTPPGSETSPDGSPSSSDVSTSPFSPSSPPASTGRDGPPSAAGGTPRPVPPRDWDEIAGAAGNGGSAPAYRPAHGSEATVALLRFPAPADDGGSPVLGYAVLRSHVDRGGHAEGDWVMVGRGVEVVKAAGAVHGQPGAGDDVVVAVHHLLPGAGYRFRVAAVNALGRGEWSGATEVARTARVGGSVMLQEGVDDGGGDRHGHVPDAGHVLHGLGSDGHPHAGDASGTHHLCIVDDVAQEVTVGGAGGGKVEAWAGWWSPRGFRASGEMQDVEWREGEGLQVENAGEVAHRVGVVERGAGGAPLVRLALAVQRAGGVAAVVVDRGGLCGTFDQYCVLGADKGRGELWGEVDLAKPWLDLRVPVVLVRGDDNSDAATRR</sequence>
<dbReference type="CDD" id="cd00063">
    <property type="entry name" value="FN3"/>
    <property type="match status" value="1"/>
</dbReference>
<dbReference type="EMBL" id="BRYB01003561">
    <property type="protein sequence ID" value="GMI38763.1"/>
    <property type="molecule type" value="Genomic_DNA"/>
</dbReference>
<keyword evidence="1" id="KW-0677">Repeat</keyword>
<feature type="region of interest" description="Disordered" evidence="2">
    <location>
        <begin position="148"/>
        <end position="178"/>
    </location>
</feature>
<feature type="compositionally biased region" description="Low complexity" evidence="2">
    <location>
        <begin position="327"/>
        <end position="341"/>
    </location>
</feature>
<reference evidence="5 6" key="1">
    <citation type="journal article" date="2023" name="Commun. Biol.">
        <title>Genome analysis of Parmales, the sister group of diatoms, reveals the evolutionary specialization of diatoms from phago-mixotrophs to photoautotrophs.</title>
        <authorList>
            <person name="Ban H."/>
            <person name="Sato S."/>
            <person name="Yoshikawa S."/>
            <person name="Yamada K."/>
            <person name="Nakamura Y."/>
            <person name="Ichinomiya M."/>
            <person name="Sato N."/>
            <person name="Blanc-Mathieu R."/>
            <person name="Endo H."/>
            <person name="Kuwata A."/>
            <person name="Ogata H."/>
        </authorList>
    </citation>
    <scope>NUCLEOTIDE SEQUENCE [LARGE SCALE GENOMIC DNA]</scope>
</reference>
<dbReference type="Proteomes" id="UP001165060">
    <property type="component" value="Unassembled WGS sequence"/>
</dbReference>
<dbReference type="InterPro" id="IPR013783">
    <property type="entry name" value="Ig-like_fold"/>
</dbReference>
<organism evidence="5 6">
    <name type="scientific">Tetraparma gracilis</name>
    <dbReference type="NCBI Taxonomy" id="2962635"/>
    <lineage>
        <taxon>Eukaryota</taxon>
        <taxon>Sar</taxon>
        <taxon>Stramenopiles</taxon>
        <taxon>Ochrophyta</taxon>
        <taxon>Bolidophyceae</taxon>
        <taxon>Parmales</taxon>
        <taxon>Triparmaceae</taxon>
        <taxon>Tetraparma</taxon>
    </lineage>
</organism>
<dbReference type="SMART" id="SM00060">
    <property type="entry name" value="FN3"/>
    <property type="match status" value="2"/>
</dbReference>
<dbReference type="PROSITE" id="PS50853">
    <property type="entry name" value="FN3"/>
    <property type="match status" value="1"/>
</dbReference>
<gene>
    <name evidence="5" type="ORF">TeGR_g1306</name>
</gene>
<feature type="domain" description="Fibronectin type-III" evidence="4">
    <location>
        <begin position="549"/>
        <end position="664"/>
    </location>
</feature>
<keyword evidence="6" id="KW-1185">Reference proteome</keyword>
<feature type="chain" id="PRO_5047166484" description="Fibronectin type-III domain-containing protein" evidence="3">
    <location>
        <begin position="22"/>
        <end position="859"/>
    </location>
</feature>
<feature type="compositionally biased region" description="Basic residues" evidence="2">
    <location>
        <begin position="346"/>
        <end position="356"/>
    </location>
</feature>
<accession>A0ABQ6N284</accession>